<feature type="transmembrane region" description="Helical" evidence="1">
    <location>
        <begin position="251"/>
        <end position="274"/>
    </location>
</feature>
<keyword evidence="1" id="KW-0812">Transmembrane</keyword>
<reference evidence="2" key="1">
    <citation type="submission" date="2023-07" db="EMBL/GenBank/DDBJ databases">
        <title>Between Cages and Wild: Unraveling the Impact of Captivity on Animal Microbiomes and Antimicrobial Resistance.</title>
        <authorList>
            <person name="Schmartz G.P."/>
            <person name="Rehner J."/>
            <person name="Schuff M.J."/>
            <person name="Becker S.L."/>
            <person name="Kravczyk M."/>
            <person name="Gurevich A."/>
            <person name="Francke R."/>
            <person name="Mueller R."/>
            <person name="Keller V."/>
            <person name="Keller A."/>
        </authorList>
    </citation>
    <scope>NUCLEOTIDE SEQUENCE</scope>
    <source>
        <strain evidence="2">S39M_St_73</strain>
    </source>
</reference>
<dbReference type="AlphaFoldDB" id="A0AA43ZT95"/>
<keyword evidence="1" id="KW-1133">Transmembrane helix</keyword>
<dbReference type="EMBL" id="JAUNQW010000050">
    <property type="protein sequence ID" value="MDO5457982.1"/>
    <property type="molecule type" value="Genomic_DNA"/>
</dbReference>
<keyword evidence="3" id="KW-1185">Reference proteome</keyword>
<accession>A0AA43ZT95</accession>
<organism evidence="2 3">
    <name type="scientific">Atopococcus tabaci</name>
    <dbReference type="NCBI Taxonomy" id="269774"/>
    <lineage>
        <taxon>Bacteria</taxon>
        <taxon>Bacillati</taxon>
        <taxon>Bacillota</taxon>
        <taxon>Bacilli</taxon>
        <taxon>Lactobacillales</taxon>
        <taxon>Carnobacteriaceae</taxon>
        <taxon>Atopococcus</taxon>
    </lineage>
</organism>
<gene>
    <name evidence="2" type="ORF">Q4F26_06500</name>
</gene>
<dbReference type="Proteomes" id="UP001171751">
    <property type="component" value="Unassembled WGS sequence"/>
</dbReference>
<proteinExistence type="predicted"/>
<feature type="transmembrane region" description="Helical" evidence="1">
    <location>
        <begin position="178"/>
        <end position="202"/>
    </location>
</feature>
<evidence type="ECO:0000313" key="3">
    <source>
        <dbReference type="Proteomes" id="UP001171751"/>
    </source>
</evidence>
<feature type="transmembrane region" description="Helical" evidence="1">
    <location>
        <begin position="82"/>
        <end position="105"/>
    </location>
</feature>
<comment type="caution">
    <text evidence="2">The sequence shown here is derived from an EMBL/GenBank/DDBJ whole genome shotgun (WGS) entry which is preliminary data.</text>
</comment>
<feature type="transmembrane region" description="Helical" evidence="1">
    <location>
        <begin position="111"/>
        <end position="142"/>
    </location>
</feature>
<evidence type="ECO:0000256" key="1">
    <source>
        <dbReference type="SAM" id="Phobius"/>
    </source>
</evidence>
<sequence length="326" mass="37004">MLIDRYIYAVTKELPKKFRPETARVLRVLIDEKIEEMNDSLTEEEKVDRVLRELGDPKFLADTYRGHERYLIGPRYYDKYIFVLKIVAVSIVIGLSVATGAAALFGDDTDATIIGIITSYIGNVFSGILQGAAWVTAIFALLEYNQVPLEEMGQEGWDPSQLPELPEKKAHISRGESIFSNMFSTIILTLFFFLPEVIGISFMEGSEWNFIPLFNLETLTSFKFIIFIIFTINILIELVKIIKGRWTLNVALITTALSLISATLFITVIYNMNIWSPEIIRSFERYLPISFERMLFFLTGLVILVTIGEVASALYKGLKYGSGDQL</sequence>
<keyword evidence="1" id="KW-0472">Membrane</keyword>
<feature type="transmembrane region" description="Helical" evidence="1">
    <location>
        <begin position="294"/>
        <end position="315"/>
    </location>
</feature>
<name>A0AA43ZT95_9LACT</name>
<feature type="transmembrane region" description="Helical" evidence="1">
    <location>
        <begin position="222"/>
        <end position="239"/>
    </location>
</feature>
<evidence type="ECO:0000313" key="2">
    <source>
        <dbReference type="EMBL" id="MDO5457982.1"/>
    </source>
</evidence>
<protein>
    <submittedName>
        <fullName evidence="2">Uncharacterized protein</fullName>
    </submittedName>
</protein>